<dbReference type="Proteomes" id="UP000001471">
    <property type="component" value="Unassembled WGS sequence"/>
</dbReference>
<reference evidence="2" key="1">
    <citation type="journal article" date="2013" name="G3 (Bethesda)">
        <title>Comparative genomics of a plant-pathogenic fungus, Pyrenophora tritici-repentis, reveals transduplication and the impact of repeat elements on pathogenicity and population divergence.</title>
        <authorList>
            <person name="Manning V.A."/>
            <person name="Pandelova I."/>
            <person name="Dhillon B."/>
            <person name="Wilhelm L.J."/>
            <person name="Goodwin S.B."/>
            <person name="Berlin A.M."/>
            <person name="Figueroa M."/>
            <person name="Freitag M."/>
            <person name="Hane J.K."/>
            <person name="Henrissat B."/>
            <person name="Holman W.H."/>
            <person name="Kodira C.D."/>
            <person name="Martin J."/>
            <person name="Oliver R.P."/>
            <person name="Robbertse B."/>
            <person name="Schackwitz W."/>
            <person name="Schwartz D.C."/>
            <person name="Spatafora J.W."/>
            <person name="Turgeon B.G."/>
            <person name="Yandava C."/>
            <person name="Young S."/>
            <person name="Zhou S."/>
            <person name="Zeng Q."/>
            <person name="Grigoriev I.V."/>
            <person name="Ma L.-J."/>
            <person name="Ciuffetti L.M."/>
        </authorList>
    </citation>
    <scope>NUCLEOTIDE SEQUENCE [LARGE SCALE GENOMIC DNA]</scope>
    <source>
        <strain evidence="2">Pt-1C-BFP</strain>
    </source>
</reference>
<evidence type="ECO:0000313" key="1">
    <source>
        <dbReference type="EMBL" id="EDU43566.1"/>
    </source>
</evidence>
<dbReference type="AlphaFoldDB" id="B2WKK6"/>
<gene>
    <name evidence="1" type="ORF">PTRG_10516</name>
</gene>
<sequence length="112" mass="12994">MVSDEIFRITYAMRQKIHQNNDREKADLGITASTFESLGFKPDAVFLQMITDCNQRTSPERTFPPQTKSQKTQWLRGLYTLIIYEEETPGSTRSVELERDVTYSLFCMTGGW</sequence>
<name>B2WKK6_PYRTR</name>
<dbReference type="HOGENOM" id="CLU_2147125_0_0_1"/>
<dbReference type="InParanoid" id="B2WKK6"/>
<accession>B2WKK6</accession>
<proteinExistence type="predicted"/>
<organism evidence="1 2">
    <name type="scientific">Pyrenophora tritici-repentis (strain Pt-1C-BFP)</name>
    <name type="common">Wheat tan spot fungus</name>
    <name type="synonym">Drechslera tritici-repentis</name>
    <dbReference type="NCBI Taxonomy" id="426418"/>
    <lineage>
        <taxon>Eukaryota</taxon>
        <taxon>Fungi</taxon>
        <taxon>Dikarya</taxon>
        <taxon>Ascomycota</taxon>
        <taxon>Pezizomycotina</taxon>
        <taxon>Dothideomycetes</taxon>
        <taxon>Pleosporomycetidae</taxon>
        <taxon>Pleosporales</taxon>
        <taxon>Pleosporineae</taxon>
        <taxon>Pleosporaceae</taxon>
        <taxon>Pyrenophora</taxon>
    </lineage>
</organism>
<protein>
    <submittedName>
        <fullName evidence="1">Uncharacterized protein</fullName>
    </submittedName>
</protein>
<evidence type="ECO:0000313" key="2">
    <source>
        <dbReference type="Proteomes" id="UP000001471"/>
    </source>
</evidence>
<dbReference type="EMBL" id="DS231628">
    <property type="protein sequence ID" value="EDU43566.1"/>
    <property type="molecule type" value="Genomic_DNA"/>
</dbReference>